<dbReference type="AlphaFoldDB" id="A0A1A8X7D4"/>
<name>A0A1A8X7D4_PLAOA</name>
<gene>
    <name evidence="1" type="ORF">POVCU1_057820</name>
</gene>
<sequence length="314" mass="36998">MYDFCRNSTYYEMVVKNIYREEVVENIDNACKSFKNDACLFKDQSAEEICKKILYMYKYLNKAQRKQDSNSTITNDDLNFLNYWLNVKLKSNDIDASICINAFYRAMEIEDVDFSSSKIKLENRLHVIDPDNLENMKLLCELYDNARNILTIMKGEVYPDEVLKSCSNYTEDCGIKYKKAMDKCLNDYDDFYKALKQFKYYYKYGIEEEHDESGCCKFIETFRLPDYDPVLERKQRNIMVGKILSTPLILSFVIPLLYKYTPLGPFIRTKINIVKDRWMNSDETGRELSSLPTDIEENISDNGEYNIGYYSGTN</sequence>
<organism evidence="1 2">
    <name type="scientific">Plasmodium ovale curtisi</name>
    <dbReference type="NCBI Taxonomy" id="864141"/>
    <lineage>
        <taxon>Eukaryota</taxon>
        <taxon>Sar</taxon>
        <taxon>Alveolata</taxon>
        <taxon>Apicomplexa</taxon>
        <taxon>Aconoidasida</taxon>
        <taxon>Haemosporida</taxon>
        <taxon>Plasmodiidae</taxon>
        <taxon>Plasmodium</taxon>
        <taxon>Plasmodium (Plasmodium)</taxon>
    </lineage>
</organism>
<dbReference type="EMBL" id="FLQV01001731">
    <property type="protein sequence ID" value="SBT00136.1"/>
    <property type="molecule type" value="Genomic_DNA"/>
</dbReference>
<accession>A0A1A8X7D4</accession>
<evidence type="ECO:0000313" key="2">
    <source>
        <dbReference type="Proteomes" id="UP000078546"/>
    </source>
</evidence>
<dbReference type="VEuPathDB" id="PlasmoDB:PocGH01_00114100"/>
<proteinExistence type="predicted"/>
<reference evidence="2" key="1">
    <citation type="submission" date="2016-05" db="EMBL/GenBank/DDBJ databases">
        <authorList>
            <person name="Naeem Raeece"/>
        </authorList>
    </citation>
    <scope>NUCLEOTIDE SEQUENCE [LARGE SCALE GENOMIC DNA]</scope>
</reference>
<dbReference type="Proteomes" id="UP000078546">
    <property type="component" value="Unassembled WGS sequence"/>
</dbReference>
<evidence type="ECO:0000313" key="1">
    <source>
        <dbReference type="EMBL" id="SBT00136.1"/>
    </source>
</evidence>
<protein>
    <submittedName>
        <fullName evidence="1">PIR Superfamily Protein</fullName>
    </submittedName>
</protein>